<name>A0A0G2HKQ1_9SYNE</name>
<dbReference type="Proteomes" id="UP000035067">
    <property type="component" value="Unassembled WGS sequence"/>
</dbReference>
<organism evidence="1 2">
    <name type="scientific">Candidatus Synechococcus spongiarum SP3</name>
    <dbReference type="NCBI Taxonomy" id="1604020"/>
    <lineage>
        <taxon>Bacteria</taxon>
        <taxon>Bacillati</taxon>
        <taxon>Cyanobacteriota</taxon>
        <taxon>Cyanophyceae</taxon>
        <taxon>Synechococcales</taxon>
        <taxon>Synechococcaceae</taxon>
        <taxon>Synechococcus</taxon>
    </lineage>
</organism>
<gene>
    <name evidence="1" type="ORF">TE42_06260</name>
</gene>
<dbReference type="PATRIC" id="fig|1604020.3.peg.929"/>
<dbReference type="InterPro" id="IPR036249">
    <property type="entry name" value="Thioredoxin-like_sf"/>
</dbReference>
<accession>A0A0G2HKQ1</accession>
<evidence type="ECO:0000313" key="1">
    <source>
        <dbReference type="EMBL" id="KKZ11989.1"/>
    </source>
</evidence>
<protein>
    <recommendedName>
        <fullName evidence="3">Thioredoxin family protein</fullName>
    </recommendedName>
</protein>
<dbReference type="AlphaFoldDB" id="A0A0G2HKQ1"/>
<evidence type="ECO:0000313" key="2">
    <source>
        <dbReference type="Proteomes" id="UP000035067"/>
    </source>
</evidence>
<evidence type="ECO:0008006" key="3">
    <source>
        <dbReference type="Google" id="ProtNLM"/>
    </source>
</evidence>
<sequence length="105" mass="11899">MTRTVLKFSSKDCGACHRMAHYDAKVAMELGAELITVMLQDMDTYRRYRKVLLARYPKKEGMGWPTYLVVSDPEGAFTIHGELKGGMPKGEFRRRLAAFLPQGEA</sequence>
<dbReference type="Gene3D" id="3.40.30.10">
    <property type="entry name" value="Glutaredoxin"/>
    <property type="match status" value="1"/>
</dbReference>
<dbReference type="SUPFAM" id="SSF52833">
    <property type="entry name" value="Thioredoxin-like"/>
    <property type="match status" value="1"/>
</dbReference>
<dbReference type="EMBL" id="JXQG01000033">
    <property type="protein sequence ID" value="KKZ11989.1"/>
    <property type="molecule type" value="Genomic_DNA"/>
</dbReference>
<comment type="caution">
    <text evidence="1">The sequence shown here is derived from an EMBL/GenBank/DDBJ whole genome shotgun (WGS) entry which is preliminary data.</text>
</comment>
<proteinExistence type="predicted"/>
<reference evidence="1 2" key="1">
    <citation type="submission" date="2015-01" db="EMBL/GenBank/DDBJ databases">
        <title>Lifestyle Evolution in Cyanobacterial Symbionts of Sponges.</title>
        <authorList>
            <person name="Burgsdorf I."/>
            <person name="Slaby B.M."/>
            <person name="Handley K.M."/>
            <person name="Haber M."/>
            <person name="Blom J."/>
            <person name="Marshall C.W."/>
            <person name="Gilbert J.A."/>
            <person name="Hentschel U."/>
            <person name="Steindler L."/>
        </authorList>
    </citation>
    <scope>NUCLEOTIDE SEQUENCE [LARGE SCALE GENOMIC DNA]</scope>
    <source>
        <strain evidence="1">SP3</strain>
    </source>
</reference>